<dbReference type="EMBL" id="WBMX01000132">
    <property type="protein sequence ID" value="NXC12575.1"/>
    <property type="molecule type" value="Genomic_DNA"/>
</dbReference>
<feature type="non-terminal residue" evidence="6">
    <location>
        <position position="1"/>
    </location>
</feature>
<evidence type="ECO:0000256" key="1">
    <source>
        <dbReference type="ARBA" id="ARBA00004123"/>
    </source>
</evidence>
<dbReference type="InterPro" id="IPR004855">
    <property type="entry name" value="TFIIA_asu/bsu"/>
</dbReference>
<dbReference type="GO" id="GO:0006367">
    <property type="term" value="P:transcription initiation at RNA polymerase II promoter"/>
    <property type="evidence" value="ECO:0007669"/>
    <property type="project" value="InterPro"/>
</dbReference>
<dbReference type="FunFam" id="1.10.287.100:FF:000001">
    <property type="entry name" value="Transcription initiation factor IIA subunit"/>
    <property type="match status" value="1"/>
</dbReference>
<dbReference type="Gene3D" id="1.10.287.100">
    <property type="match status" value="1"/>
</dbReference>
<feature type="region of interest" description="Disordered" evidence="5">
    <location>
        <begin position="383"/>
        <end position="444"/>
    </location>
</feature>
<comment type="subcellular location">
    <subcellularLocation>
        <location evidence="1">Nucleus</location>
    </subcellularLocation>
</comment>
<evidence type="ECO:0000256" key="5">
    <source>
        <dbReference type="SAM" id="MobiDB-lite"/>
    </source>
</evidence>
<proteinExistence type="inferred from homology"/>
<dbReference type="CDD" id="cd07976">
    <property type="entry name" value="TFIIA_alpha_beta_like"/>
    <property type="match status" value="1"/>
</dbReference>
<dbReference type="PANTHER" id="PTHR12694:SF9">
    <property type="entry name" value="TFIIA-ALPHA AND BETA-LIKE FACTOR"/>
    <property type="match status" value="1"/>
</dbReference>
<reference evidence="6" key="1">
    <citation type="submission" date="2019-09" db="EMBL/GenBank/DDBJ databases">
        <title>Bird 10,000 Genomes (B10K) Project - Family phase.</title>
        <authorList>
            <person name="Zhang G."/>
        </authorList>
    </citation>
    <scope>NUCLEOTIDE SEQUENCE</scope>
    <source>
        <strain evidence="6">B10K-CU-031-40</strain>
    </source>
</reference>
<name>A0A851L9I3_CORCR</name>
<dbReference type="AlphaFoldDB" id="A0A851L9I3"/>
<accession>A0A851L9I3</accession>
<keyword evidence="7" id="KW-1185">Reference proteome</keyword>
<evidence type="ECO:0000256" key="4">
    <source>
        <dbReference type="ARBA" id="ARBA00023242"/>
    </source>
</evidence>
<organism evidence="6 7">
    <name type="scientific">Corythaeola cristata</name>
    <name type="common">Great blue turaco</name>
    <dbReference type="NCBI Taxonomy" id="103954"/>
    <lineage>
        <taxon>Eukaryota</taxon>
        <taxon>Metazoa</taxon>
        <taxon>Chordata</taxon>
        <taxon>Craniata</taxon>
        <taxon>Vertebrata</taxon>
        <taxon>Euteleostomi</taxon>
        <taxon>Archelosauria</taxon>
        <taxon>Archosauria</taxon>
        <taxon>Dinosauria</taxon>
        <taxon>Saurischia</taxon>
        <taxon>Theropoda</taxon>
        <taxon>Coelurosauria</taxon>
        <taxon>Aves</taxon>
        <taxon>Neognathae</taxon>
        <taxon>Neoaves</taxon>
        <taxon>Otidimorphae</taxon>
        <taxon>Musophagiformes</taxon>
        <taxon>Musophagidae</taxon>
        <taxon>Corythaeola</taxon>
    </lineage>
</organism>
<keyword evidence="3" id="KW-0804">Transcription</keyword>
<evidence type="ECO:0000256" key="3">
    <source>
        <dbReference type="ARBA" id="ARBA00023163"/>
    </source>
</evidence>
<dbReference type="PANTHER" id="PTHR12694">
    <property type="entry name" value="TRANSCRIPTION INITIATION FACTOR IIA SUBUNIT 1"/>
    <property type="match status" value="1"/>
</dbReference>
<evidence type="ECO:0000256" key="2">
    <source>
        <dbReference type="ARBA" id="ARBA00010059"/>
    </source>
</evidence>
<protein>
    <submittedName>
        <fullName evidence="6">TF2AY factor</fullName>
    </submittedName>
</protein>
<gene>
    <name evidence="6" type="primary">Gtf2a1l</name>
    <name evidence="6" type="ORF">CORCRI_R04203</name>
</gene>
<comment type="caution">
    <text evidence="6">The sequence shown here is derived from an EMBL/GenBank/DDBJ whole genome shotgun (WGS) entry which is preliminary data.</text>
</comment>
<feature type="compositionally biased region" description="Polar residues" evidence="5">
    <location>
        <begin position="401"/>
        <end position="411"/>
    </location>
</feature>
<comment type="similarity">
    <text evidence="2">Belongs to the TFIIA subunit 1 family.</text>
</comment>
<dbReference type="Proteomes" id="UP000621168">
    <property type="component" value="Unassembled WGS sequence"/>
</dbReference>
<feature type="non-terminal residue" evidence="6">
    <location>
        <position position="454"/>
    </location>
</feature>
<dbReference type="SMART" id="SM01371">
    <property type="entry name" value="TFIIA"/>
    <property type="match status" value="1"/>
</dbReference>
<sequence length="454" mass="49478">PKLYKSIIEDVIEGVRELFAEEGLEEQVLKDLKQLWETKVMQSKATEGFFRHSHHSPQCTLQLPHNFHRILQASTASLVIPAGRGFPHFTAADLGASRAGATLTLPSGIAYPVHVPAGVTLQTASGHLYKVNMPVMVTQAPADANILHHPVQQIFQTLGQPSVLQANIASVTQVNPSSAQAAAETLQPQETAVQQTMVFQPNVMEKKHLENSSNATLVQQPSVSQQQLATSAVLNQCADSTEKSQDSCLHTTVFTPESSEGFSPTESLANNSTSVLLDVERELDIEPQESVQQHVSDDIIELIIAGKSLDDNAVLKDEGSIASSDKVEPTEQMESNLRSEKDICSDIEGIIQLDGTGDVSPKEEISHTKDEEENEFIGIIESEDLKVLEDEEDDDEECDSIPNTESSSSAGDNEEPEIDIVEEDPLNSGDDVSEQDTPDLFDTDNVIVCQYDKV</sequence>
<keyword evidence="4" id="KW-0539">Nucleus</keyword>
<evidence type="ECO:0000313" key="6">
    <source>
        <dbReference type="EMBL" id="NXC12575.1"/>
    </source>
</evidence>
<feature type="compositionally biased region" description="Acidic residues" evidence="5">
    <location>
        <begin position="412"/>
        <end position="442"/>
    </location>
</feature>
<evidence type="ECO:0000313" key="7">
    <source>
        <dbReference type="Proteomes" id="UP000621168"/>
    </source>
</evidence>
<dbReference type="OrthoDB" id="6275927at2759"/>
<dbReference type="GO" id="GO:0005672">
    <property type="term" value="C:transcription factor TFIIA complex"/>
    <property type="evidence" value="ECO:0007669"/>
    <property type="project" value="InterPro"/>
</dbReference>
<dbReference type="SUPFAM" id="SSF47396">
    <property type="entry name" value="Transcription factor IIA (TFIIA), alpha-helical domain"/>
    <property type="match status" value="1"/>
</dbReference>
<feature type="compositionally biased region" description="Acidic residues" evidence="5">
    <location>
        <begin position="389"/>
        <end position="399"/>
    </location>
</feature>
<dbReference type="Pfam" id="PF03153">
    <property type="entry name" value="TFIIA"/>
    <property type="match status" value="1"/>
</dbReference>